<evidence type="ECO:0000313" key="6">
    <source>
        <dbReference type="Proteomes" id="UP001595935"/>
    </source>
</evidence>
<protein>
    <submittedName>
        <fullName evidence="5">Helix-turn-helix domain-containing protein</fullName>
    </submittedName>
</protein>
<proteinExistence type="predicted"/>
<evidence type="ECO:0000259" key="4">
    <source>
        <dbReference type="PROSITE" id="PS01124"/>
    </source>
</evidence>
<name>A0ABV9PDQ2_9FLAO</name>
<feature type="domain" description="HTH araC/xylS-type" evidence="4">
    <location>
        <begin position="226"/>
        <end position="325"/>
    </location>
</feature>
<dbReference type="Gene3D" id="1.10.10.60">
    <property type="entry name" value="Homeodomain-like"/>
    <property type="match status" value="2"/>
</dbReference>
<keyword evidence="1" id="KW-0805">Transcription regulation</keyword>
<dbReference type="PROSITE" id="PS01124">
    <property type="entry name" value="HTH_ARAC_FAMILY_2"/>
    <property type="match status" value="1"/>
</dbReference>
<dbReference type="Proteomes" id="UP001595935">
    <property type="component" value="Unassembled WGS sequence"/>
</dbReference>
<dbReference type="PANTHER" id="PTHR43280:SF28">
    <property type="entry name" value="HTH-TYPE TRANSCRIPTIONAL ACTIVATOR RHAS"/>
    <property type="match status" value="1"/>
</dbReference>
<dbReference type="SMART" id="SM00342">
    <property type="entry name" value="HTH_ARAC"/>
    <property type="match status" value="1"/>
</dbReference>
<keyword evidence="2" id="KW-0238">DNA-binding</keyword>
<organism evidence="5 6">
    <name type="scientific">Flavobacterium branchiicola</name>
    <dbReference type="NCBI Taxonomy" id="1114875"/>
    <lineage>
        <taxon>Bacteria</taxon>
        <taxon>Pseudomonadati</taxon>
        <taxon>Bacteroidota</taxon>
        <taxon>Flavobacteriia</taxon>
        <taxon>Flavobacteriales</taxon>
        <taxon>Flavobacteriaceae</taxon>
        <taxon>Flavobacterium</taxon>
    </lineage>
</organism>
<keyword evidence="3" id="KW-0804">Transcription</keyword>
<keyword evidence="6" id="KW-1185">Reference proteome</keyword>
<sequence>MKTIEHSYGADLSWPQNLAHQFGGKVEGNFIIVPEDIQTGTRYFLEIEPGIVAYYIDVEYNRNLHLIQKNINKDFVGYYYNLTDGEATVNTHNFMYNVSRWQYNLSIIDSSLDSDYNVKKGSKTYALIIFVKKDIIENYTKKNNIPLPDVSQIVDPAKNTMIRFDRMSSESYHLLDDLRKLKIGGPIFNLHLTGTVHLLISNYLKKVSTKRIIMQTVNQQDLAQIISIQMSLIKNIENHFPSIKSLAENANMSESKFKNLFHKITGDTPNVFFMENKLLLAKELLEKKQLSISQVSDQLNFTNNSYFASKFKEYFGLSPKIFVKEL</sequence>
<dbReference type="PANTHER" id="PTHR43280">
    <property type="entry name" value="ARAC-FAMILY TRANSCRIPTIONAL REGULATOR"/>
    <property type="match status" value="1"/>
</dbReference>
<dbReference type="SUPFAM" id="SSF46689">
    <property type="entry name" value="Homeodomain-like"/>
    <property type="match status" value="1"/>
</dbReference>
<reference evidence="6" key="1">
    <citation type="journal article" date="2019" name="Int. J. Syst. Evol. Microbiol.">
        <title>The Global Catalogue of Microorganisms (GCM) 10K type strain sequencing project: providing services to taxonomists for standard genome sequencing and annotation.</title>
        <authorList>
            <consortium name="The Broad Institute Genomics Platform"/>
            <consortium name="The Broad Institute Genome Sequencing Center for Infectious Disease"/>
            <person name="Wu L."/>
            <person name="Ma J."/>
        </authorList>
    </citation>
    <scope>NUCLEOTIDE SEQUENCE [LARGE SCALE GENOMIC DNA]</scope>
    <source>
        <strain evidence="6">WYCCWR 13023</strain>
    </source>
</reference>
<gene>
    <name evidence="5" type="ORF">ACFO5S_07120</name>
</gene>
<dbReference type="InterPro" id="IPR018062">
    <property type="entry name" value="HTH_AraC-typ_CS"/>
</dbReference>
<dbReference type="EMBL" id="JBHSGV010000003">
    <property type="protein sequence ID" value="MFC4747210.1"/>
    <property type="molecule type" value="Genomic_DNA"/>
</dbReference>
<evidence type="ECO:0000313" key="5">
    <source>
        <dbReference type="EMBL" id="MFC4747210.1"/>
    </source>
</evidence>
<comment type="caution">
    <text evidence="5">The sequence shown here is derived from an EMBL/GenBank/DDBJ whole genome shotgun (WGS) entry which is preliminary data.</text>
</comment>
<dbReference type="Pfam" id="PF12833">
    <property type="entry name" value="HTH_18"/>
    <property type="match status" value="1"/>
</dbReference>
<evidence type="ECO:0000256" key="2">
    <source>
        <dbReference type="ARBA" id="ARBA00023125"/>
    </source>
</evidence>
<evidence type="ECO:0000256" key="1">
    <source>
        <dbReference type="ARBA" id="ARBA00023015"/>
    </source>
</evidence>
<dbReference type="InterPro" id="IPR009057">
    <property type="entry name" value="Homeodomain-like_sf"/>
</dbReference>
<dbReference type="RefSeq" id="WP_213257713.1">
    <property type="nucleotide sequence ID" value="NZ_JAGYWA010000003.1"/>
</dbReference>
<evidence type="ECO:0000256" key="3">
    <source>
        <dbReference type="ARBA" id="ARBA00023163"/>
    </source>
</evidence>
<dbReference type="InterPro" id="IPR018060">
    <property type="entry name" value="HTH_AraC"/>
</dbReference>
<dbReference type="PROSITE" id="PS00041">
    <property type="entry name" value="HTH_ARAC_FAMILY_1"/>
    <property type="match status" value="1"/>
</dbReference>
<accession>A0ABV9PDQ2</accession>